<dbReference type="InterPro" id="IPR043129">
    <property type="entry name" value="ATPase_NBD"/>
</dbReference>
<dbReference type="GO" id="GO:0005829">
    <property type="term" value="C:cytosol"/>
    <property type="evidence" value="ECO:0007669"/>
    <property type="project" value="TreeGrafter"/>
</dbReference>
<dbReference type="PANTHER" id="PTHR11735:SF11">
    <property type="entry name" value="TRNA THREONYLCARBAMOYLADENOSINE BIOSYNTHESIS PROTEIN TSAB"/>
    <property type="match status" value="1"/>
</dbReference>
<feature type="domain" description="Gcp-like" evidence="1">
    <location>
        <begin position="28"/>
        <end position="216"/>
    </location>
</feature>
<accession>A0A380JRG4</accession>
<proteinExistence type="predicted"/>
<dbReference type="RefSeq" id="WP_115245667.1">
    <property type="nucleotide sequence ID" value="NZ_UHFG01000004.1"/>
</dbReference>
<sequence length="232" mass="25569">MKILAFDTSNITLSLAILENEQLLADMTLNIKKNHSISLMPAIDFLMASVDLKPKDLDRIVVAQGPGSYTGLRVAVATAKMLAYSLGIDLVGVSSLYVLAAQTCQQYPDSLVVPLVDARRQNAYVGYYRQGELVLPESHSSLEAILTQLEGEANLTFVGETAPFAERIQEELPQARIMPTLPSAYECGLLGQRLAPENVDAFVPQYLKRVEAEENWLKDHQASGDSQYIKRV</sequence>
<dbReference type="AlphaFoldDB" id="A0A380JRG4"/>
<name>A0A380JRG4_STRDY</name>
<protein>
    <submittedName>
        <fullName evidence="2">Peptidase family M22 non-proteolytic protein</fullName>
    </submittedName>
</protein>
<evidence type="ECO:0000313" key="2">
    <source>
        <dbReference type="EMBL" id="SUN47356.1"/>
    </source>
</evidence>
<evidence type="ECO:0000313" key="3">
    <source>
        <dbReference type="Proteomes" id="UP000254797"/>
    </source>
</evidence>
<dbReference type="EMBL" id="UHFG01000004">
    <property type="protein sequence ID" value="SUN47356.1"/>
    <property type="molecule type" value="Genomic_DNA"/>
</dbReference>
<dbReference type="Gene3D" id="3.30.420.40">
    <property type="match status" value="2"/>
</dbReference>
<organism evidence="2 3">
    <name type="scientific">Streptococcus dysgalactiae subsp. dysgalactiae</name>
    <dbReference type="NCBI Taxonomy" id="99822"/>
    <lineage>
        <taxon>Bacteria</taxon>
        <taxon>Bacillati</taxon>
        <taxon>Bacillota</taxon>
        <taxon>Bacilli</taxon>
        <taxon>Lactobacillales</taxon>
        <taxon>Streptococcaceae</taxon>
        <taxon>Streptococcus</taxon>
    </lineage>
</organism>
<dbReference type="Pfam" id="PF00814">
    <property type="entry name" value="TsaD"/>
    <property type="match status" value="1"/>
</dbReference>
<dbReference type="CDD" id="cd24032">
    <property type="entry name" value="ASKHA_NBD_TsaB"/>
    <property type="match status" value="1"/>
</dbReference>
<dbReference type="Proteomes" id="UP000254797">
    <property type="component" value="Unassembled WGS sequence"/>
</dbReference>
<dbReference type="GO" id="GO:0002949">
    <property type="term" value="P:tRNA threonylcarbamoyladenosine modification"/>
    <property type="evidence" value="ECO:0007669"/>
    <property type="project" value="InterPro"/>
</dbReference>
<dbReference type="InterPro" id="IPR022496">
    <property type="entry name" value="T6A_TsaB"/>
</dbReference>
<dbReference type="PANTHER" id="PTHR11735">
    <property type="entry name" value="TRNA N6-ADENOSINE THREONYLCARBAMOYLTRANSFERASE"/>
    <property type="match status" value="1"/>
</dbReference>
<evidence type="ECO:0000259" key="1">
    <source>
        <dbReference type="Pfam" id="PF00814"/>
    </source>
</evidence>
<dbReference type="InterPro" id="IPR000905">
    <property type="entry name" value="Gcp-like_dom"/>
</dbReference>
<reference evidence="2 3" key="1">
    <citation type="submission" date="2018-06" db="EMBL/GenBank/DDBJ databases">
        <authorList>
            <consortium name="Pathogen Informatics"/>
            <person name="Doyle S."/>
        </authorList>
    </citation>
    <scope>NUCLEOTIDE SEQUENCE [LARGE SCALE GENOMIC DNA]</scope>
    <source>
        <strain evidence="2 3">NCTC4670</strain>
    </source>
</reference>
<dbReference type="SUPFAM" id="SSF53067">
    <property type="entry name" value="Actin-like ATPase domain"/>
    <property type="match status" value="2"/>
</dbReference>
<gene>
    <name evidence="2" type="primary">ydiC</name>
    <name evidence="2" type="ORF">NCTC4670_00276</name>
</gene>
<dbReference type="NCBIfam" id="TIGR03725">
    <property type="entry name" value="T6A_YeaZ"/>
    <property type="match status" value="1"/>
</dbReference>